<keyword evidence="3" id="KW-0732">Signal</keyword>
<dbReference type="InterPro" id="IPR052558">
    <property type="entry name" value="Siderophore_Hydrolase_D"/>
</dbReference>
<feature type="signal peptide" evidence="3">
    <location>
        <begin position="1"/>
        <end position="21"/>
    </location>
</feature>
<evidence type="ECO:0000256" key="3">
    <source>
        <dbReference type="SAM" id="SignalP"/>
    </source>
</evidence>
<dbReference type="InterPro" id="IPR029058">
    <property type="entry name" value="AB_hydrolase_fold"/>
</dbReference>
<organism evidence="4 5">
    <name type="scientific">Microbulbifer okhotskensis</name>
    <dbReference type="NCBI Taxonomy" id="2926617"/>
    <lineage>
        <taxon>Bacteria</taxon>
        <taxon>Pseudomonadati</taxon>
        <taxon>Pseudomonadota</taxon>
        <taxon>Gammaproteobacteria</taxon>
        <taxon>Cellvibrionales</taxon>
        <taxon>Microbulbiferaceae</taxon>
        <taxon>Microbulbifer</taxon>
    </lineage>
</organism>
<name>A0A9X2J7R0_9GAMM</name>
<dbReference type="GO" id="GO:0016788">
    <property type="term" value="F:hydrolase activity, acting on ester bonds"/>
    <property type="evidence" value="ECO:0007669"/>
    <property type="project" value="TreeGrafter"/>
</dbReference>
<dbReference type="EMBL" id="JALBWM010000215">
    <property type="protein sequence ID" value="MCO1336854.1"/>
    <property type="molecule type" value="Genomic_DNA"/>
</dbReference>
<dbReference type="InterPro" id="IPR000801">
    <property type="entry name" value="Esterase-like"/>
</dbReference>
<proteinExistence type="inferred from homology"/>
<evidence type="ECO:0000313" key="5">
    <source>
        <dbReference type="Proteomes" id="UP001139028"/>
    </source>
</evidence>
<dbReference type="Gene3D" id="3.40.50.1820">
    <property type="entry name" value="alpha/beta hydrolase"/>
    <property type="match status" value="1"/>
</dbReference>
<evidence type="ECO:0000256" key="1">
    <source>
        <dbReference type="ARBA" id="ARBA00005622"/>
    </source>
</evidence>
<keyword evidence="2 4" id="KW-0378">Hydrolase</keyword>
<feature type="chain" id="PRO_5040799908" evidence="3">
    <location>
        <begin position="22"/>
        <end position="299"/>
    </location>
</feature>
<evidence type="ECO:0000313" key="4">
    <source>
        <dbReference type="EMBL" id="MCO1336854.1"/>
    </source>
</evidence>
<protein>
    <submittedName>
        <fullName evidence="4">Alpha/beta hydrolase-fold protein</fullName>
    </submittedName>
</protein>
<dbReference type="Proteomes" id="UP001139028">
    <property type="component" value="Unassembled WGS sequence"/>
</dbReference>
<dbReference type="SUPFAM" id="SSF53474">
    <property type="entry name" value="alpha/beta-Hydrolases"/>
    <property type="match status" value="1"/>
</dbReference>
<comment type="caution">
    <text evidence="4">The sequence shown here is derived from an EMBL/GenBank/DDBJ whole genome shotgun (WGS) entry which is preliminary data.</text>
</comment>
<dbReference type="RefSeq" id="WP_252472837.1">
    <property type="nucleotide sequence ID" value="NZ_JALBWM010000215.1"/>
</dbReference>
<reference evidence="4" key="1">
    <citation type="journal article" date="2022" name="Arch. Microbiol.">
        <title>Microbulbifer okhotskensis sp. nov., isolated from a deep bottom sediment of the Okhotsk Sea.</title>
        <authorList>
            <person name="Romanenko L."/>
            <person name="Kurilenko V."/>
            <person name="Otstavnykh N."/>
            <person name="Velansky P."/>
            <person name="Isaeva M."/>
            <person name="Mikhailov V."/>
        </authorList>
    </citation>
    <scope>NUCLEOTIDE SEQUENCE</scope>
    <source>
        <strain evidence="4">OS29</strain>
    </source>
</reference>
<sequence>MKIIKLLVIGILAIFSQMVTAGSAEPATFTRPGILSYHFYSDLLEREYVIDVMLPLSYTPENNDHYPVIYMTDGFLHFPMTAPNLLQEQVPDELGNAKMPPVILVGISHAFDNQDFSQRVMDLTPVPGVVKGTELGGGADRFLDFIEEELKPFINNSFKGNEEDETLVGHSLGGLLALHALFNHTNSFDRYVIGSPSIWWADKQILESELAYAERNSDLAKNVYLFIGGEEKCNEVDSVCGVKDLSQLVKRLKSRNYNGLTLKQRIFDNENHGSVVNPGYDRGIEKVFKAKLLPRKYSF</sequence>
<keyword evidence="5" id="KW-1185">Reference proteome</keyword>
<dbReference type="AlphaFoldDB" id="A0A9X2J7R0"/>
<comment type="similarity">
    <text evidence="1">Belongs to the esterase D family.</text>
</comment>
<dbReference type="PANTHER" id="PTHR40841">
    <property type="entry name" value="SIDEROPHORE TRIACETYLFUSARININE C ESTERASE"/>
    <property type="match status" value="1"/>
</dbReference>
<evidence type="ECO:0000256" key="2">
    <source>
        <dbReference type="ARBA" id="ARBA00022801"/>
    </source>
</evidence>
<dbReference type="Pfam" id="PF00756">
    <property type="entry name" value="Esterase"/>
    <property type="match status" value="1"/>
</dbReference>
<accession>A0A9X2J7R0</accession>
<gene>
    <name evidence="4" type="ORF">MO867_21230</name>
</gene>
<dbReference type="PANTHER" id="PTHR40841:SF2">
    <property type="entry name" value="SIDEROPHORE-DEGRADING ESTERASE (EUROFUNG)"/>
    <property type="match status" value="1"/>
</dbReference>